<name>A0A2D0KL23_9GAMM</name>
<organism evidence="3 4">
    <name type="scientific">Xenorhabdus stockiae</name>
    <dbReference type="NCBI Taxonomy" id="351614"/>
    <lineage>
        <taxon>Bacteria</taxon>
        <taxon>Pseudomonadati</taxon>
        <taxon>Pseudomonadota</taxon>
        <taxon>Gammaproteobacteria</taxon>
        <taxon>Enterobacterales</taxon>
        <taxon>Morganellaceae</taxon>
        <taxon>Xenorhabdus</taxon>
    </lineage>
</organism>
<reference evidence="3 4" key="1">
    <citation type="journal article" date="2017" name="Nat. Microbiol.">
        <title>Natural product diversity associated with the nematode symbionts Photorhabdus and Xenorhabdus.</title>
        <authorList>
            <person name="Tobias N.J."/>
            <person name="Wolff H."/>
            <person name="Djahanschiri B."/>
            <person name="Grundmann F."/>
            <person name="Kronenwerth M."/>
            <person name="Shi Y.M."/>
            <person name="Simonyi S."/>
            <person name="Grun P."/>
            <person name="Shapiro-Ilan D."/>
            <person name="Pidot S.J."/>
            <person name="Stinear T.P."/>
            <person name="Ebersberger I."/>
            <person name="Bode H.B."/>
        </authorList>
    </citation>
    <scope>NUCLEOTIDE SEQUENCE [LARGE SCALE GENOMIC DNA]</scope>
    <source>
        <strain evidence="3 4">DSM 17904</strain>
    </source>
</reference>
<feature type="domain" description="Thoeris anti-defense 2-like" evidence="1">
    <location>
        <begin position="34"/>
        <end position="101"/>
    </location>
</feature>
<protein>
    <submittedName>
        <fullName evidence="3">Uncharacterized protein</fullName>
    </submittedName>
</protein>
<gene>
    <name evidence="3" type="ORF">Xsto_03293</name>
</gene>
<dbReference type="Pfam" id="PF11195">
    <property type="entry name" value="Tad2-like"/>
    <property type="match status" value="1"/>
</dbReference>
<sequence length="252" mass="29281">MSDVNKPEKTNTNQNCFINPEQYKNHDAVAPVGSYPWAMIQLYLGNLMYRNDWDYPNEYIGLIPKSEKTDDDKLDYLIKKRKHNSFDSWQPLQEDMMACDWGQIDYMLSFDLEIEGSTYEGGQDWGYLADGEFEGLNERAFGTLTRVQNKTDIEKISLFYWEERVNDTKGLWWKVSSENSKDGYQKMNELFSKNLSITVDGITYNLGTTKPQKLKGKGEFEYVGAYSTAEAQELSAILKQIGQIKRFYCNWA</sequence>
<evidence type="ECO:0000259" key="2">
    <source>
        <dbReference type="Pfam" id="PF25136"/>
    </source>
</evidence>
<dbReference type="Pfam" id="PF25136">
    <property type="entry name" value="DUF7823"/>
    <property type="match status" value="1"/>
</dbReference>
<accession>A0A2D0KL23</accession>
<dbReference type="Proteomes" id="UP000222366">
    <property type="component" value="Unassembled WGS sequence"/>
</dbReference>
<keyword evidence="4" id="KW-1185">Reference proteome</keyword>
<dbReference type="RefSeq" id="WP_099125738.1">
    <property type="nucleotide sequence ID" value="NZ_CAWNRH010000111.1"/>
</dbReference>
<evidence type="ECO:0000259" key="1">
    <source>
        <dbReference type="Pfam" id="PF11195"/>
    </source>
</evidence>
<evidence type="ECO:0000313" key="4">
    <source>
        <dbReference type="Proteomes" id="UP000222366"/>
    </source>
</evidence>
<dbReference type="EMBL" id="NJAJ01000036">
    <property type="protein sequence ID" value="PHM64096.1"/>
    <property type="molecule type" value="Genomic_DNA"/>
</dbReference>
<dbReference type="InterPro" id="IPR056725">
    <property type="entry name" value="DUF7823"/>
</dbReference>
<comment type="caution">
    <text evidence="3">The sequence shown here is derived from an EMBL/GenBank/DDBJ whole genome shotgun (WGS) entry which is preliminary data.</text>
</comment>
<evidence type="ECO:0000313" key="3">
    <source>
        <dbReference type="EMBL" id="PHM64096.1"/>
    </source>
</evidence>
<dbReference type="InterPro" id="IPR021361">
    <property type="entry name" value="Tad2-like_dom"/>
</dbReference>
<feature type="domain" description="DUF7823" evidence="2">
    <location>
        <begin position="138"/>
        <end position="251"/>
    </location>
</feature>
<dbReference type="AlphaFoldDB" id="A0A2D0KL23"/>
<proteinExistence type="predicted"/>